<keyword evidence="3" id="KW-1185">Reference proteome</keyword>
<protein>
    <submittedName>
        <fullName evidence="2">Uncharacterized protein</fullName>
    </submittedName>
</protein>
<feature type="signal peptide" evidence="1">
    <location>
        <begin position="1"/>
        <end position="20"/>
    </location>
</feature>
<dbReference type="EMBL" id="BAABUK010000008">
    <property type="protein sequence ID" value="GAA5810746.1"/>
    <property type="molecule type" value="Genomic_DNA"/>
</dbReference>
<name>A0ABP9YV53_9FUNG</name>
<comment type="caution">
    <text evidence="2">The sequence shown here is derived from an EMBL/GenBank/DDBJ whole genome shotgun (WGS) entry which is preliminary data.</text>
</comment>
<dbReference type="Proteomes" id="UP001473302">
    <property type="component" value="Unassembled WGS sequence"/>
</dbReference>
<sequence>MKYLVLLMAIAMICLSVVNAALPEHPECARICQSANRGCTNNCTSNGGNATVCGDLCSDRYSGCFYKCLYNKKFNCTKK</sequence>
<accession>A0ABP9YV53</accession>
<reference evidence="2 3" key="1">
    <citation type="submission" date="2024-04" db="EMBL/GenBank/DDBJ databases">
        <title>genome sequences of Mucor flavus KT1a and Helicostylum pulchrum KT1b strains isolated from the surface of a dry-aged beef.</title>
        <authorList>
            <person name="Toyotome T."/>
            <person name="Hosono M."/>
            <person name="Torimaru M."/>
            <person name="Fukuda K."/>
            <person name="Mikami N."/>
        </authorList>
    </citation>
    <scope>NUCLEOTIDE SEQUENCE [LARGE SCALE GENOMIC DNA]</scope>
    <source>
        <strain evidence="2 3">KT1a</strain>
    </source>
</reference>
<feature type="chain" id="PRO_5047437484" evidence="1">
    <location>
        <begin position="21"/>
        <end position="79"/>
    </location>
</feature>
<evidence type="ECO:0000313" key="2">
    <source>
        <dbReference type="EMBL" id="GAA5810746.1"/>
    </source>
</evidence>
<organism evidence="2 3">
    <name type="scientific">Mucor flavus</name>
    <dbReference type="NCBI Taxonomy" id="439312"/>
    <lineage>
        <taxon>Eukaryota</taxon>
        <taxon>Fungi</taxon>
        <taxon>Fungi incertae sedis</taxon>
        <taxon>Mucoromycota</taxon>
        <taxon>Mucoromycotina</taxon>
        <taxon>Mucoromycetes</taxon>
        <taxon>Mucorales</taxon>
        <taxon>Mucorineae</taxon>
        <taxon>Mucoraceae</taxon>
        <taxon>Mucor</taxon>
    </lineage>
</organism>
<proteinExistence type="predicted"/>
<evidence type="ECO:0000256" key="1">
    <source>
        <dbReference type="SAM" id="SignalP"/>
    </source>
</evidence>
<gene>
    <name evidence="2" type="ORF">MFLAVUS_004172</name>
</gene>
<keyword evidence="1" id="KW-0732">Signal</keyword>
<evidence type="ECO:0000313" key="3">
    <source>
        <dbReference type="Proteomes" id="UP001473302"/>
    </source>
</evidence>